<dbReference type="SUPFAM" id="SSF88713">
    <property type="entry name" value="Glycoside hydrolase/deacetylase"/>
    <property type="match status" value="1"/>
</dbReference>
<dbReference type="Proteomes" id="UP000765802">
    <property type="component" value="Unassembled WGS sequence"/>
</dbReference>
<protein>
    <recommendedName>
        <fullName evidence="3">NodB homology domain-containing protein</fullName>
    </recommendedName>
</protein>
<proteinExistence type="predicted"/>
<comment type="caution">
    <text evidence="1">The sequence shown here is derived from an EMBL/GenBank/DDBJ whole genome shotgun (WGS) entry which is preliminary data.</text>
</comment>
<dbReference type="InterPro" id="IPR011330">
    <property type="entry name" value="Glyco_hydro/deAcase_b/a-brl"/>
</dbReference>
<gene>
    <name evidence="1" type="ORF">BC349_12195</name>
</gene>
<evidence type="ECO:0000313" key="2">
    <source>
        <dbReference type="Proteomes" id="UP000765802"/>
    </source>
</evidence>
<accession>A0ABR7MBC9</accession>
<sequence>MIGQFPESVLGWTNAARNGHELANHTLFHACPEKLGWQKSISIDNYTIDKIIKEISTVNSMLSLLDPKRKTRSFAFPCNNVFIAGTDYSEIIKNKGLVTYGRTGGDSNSVITDFKYLNRMQVPSWHVWTGTTLQQLISFAEKVKKTGGMGVYQFHGVGGQIFQISKETHRAFVYYLKEHQDDYWVTTFSEAMNFISDQQKE</sequence>
<organism evidence="1 2">
    <name type="scientific">Flavihumibacter stibioxidans</name>
    <dbReference type="NCBI Taxonomy" id="1834163"/>
    <lineage>
        <taxon>Bacteria</taxon>
        <taxon>Pseudomonadati</taxon>
        <taxon>Bacteroidota</taxon>
        <taxon>Chitinophagia</taxon>
        <taxon>Chitinophagales</taxon>
        <taxon>Chitinophagaceae</taxon>
        <taxon>Flavihumibacter</taxon>
    </lineage>
</organism>
<dbReference type="Gene3D" id="3.20.20.370">
    <property type="entry name" value="Glycoside hydrolase/deacetylase"/>
    <property type="match status" value="1"/>
</dbReference>
<evidence type="ECO:0000313" key="1">
    <source>
        <dbReference type="EMBL" id="MBC6491814.1"/>
    </source>
</evidence>
<evidence type="ECO:0008006" key="3">
    <source>
        <dbReference type="Google" id="ProtNLM"/>
    </source>
</evidence>
<dbReference type="EMBL" id="MBUA01000023">
    <property type="protein sequence ID" value="MBC6491814.1"/>
    <property type="molecule type" value="Genomic_DNA"/>
</dbReference>
<name>A0ABR7MBC9_9BACT</name>
<reference evidence="1 2" key="1">
    <citation type="submission" date="2016-07" db="EMBL/GenBank/DDBJ databases">
        <title>Genome analysis of Flavihumibacter stibioxidans YS-17.</title>
        <authorList>
            <person name="Shi K."/>
            <person name="Han Y."/>
            <person name="Wang G."/>
        </authorList>
    </citation>
    <scope>NUCLEOTIDE SEQUENCE [LARGE SCALE GENOMIC DNA]</scope>
    <source>
        <strain evidence="1 2">YS-17</strain>
    </source>
</reference>
<keyword evidence="2" id="KW-1185">Reference proteome</keyword>